<dbReference type="EMBL" id="SRQM01000016">
    <property type="protein sequence ID" value="KAG6122700.1"/>
    <property type="molecule type" value="Genomic_DNA"/>
</dbReference>
<dbReference type="Pfam" id="PF21203">
    <property type="entry name" value="ECM10"/>
    <property type="match status" value="1"/>
</dbReference>
<keyword evidence="3" id="KW-1185">Reference proteome</keyword>
<evidence type="ECO:0008006" key="4">
    <source>
        <dbReference type="Google" id="ProtNLM"/>
    </source>
</evidence>
<name>A0A9P7Q991_9HYPO</name>
<evidence type="ECO:0000313" key="3">
    <source>
        <dbReference type="Proteomes" id="UP000732380"/>
    </source>
</evidence>
<comment type="caution">
    <text evidence="2">The sequence shown here is derived from an EMBL/GenBank/DDBJ whole genome shotgun (WGS) entry which is preliminary data.</text>
</comment>
<sequence length="194" mass="20370">MRPSSLLASVCAALAVHATPQSAEIYIQAISSSSQASPLPLAEISYDLTALASSSILSYEAPEVPDSAGLVRIGIYDPKTKTWTSGTTVASTENFAKGYSPTITVNVNQEGHVMSAAVKGVQIDAGQTRDFGPKVVVLTEREGAQPVLNKPIVLTEGKKVVEDEKTFLQKYWWMIGIAVFVALSGGGGGGEQGK</sequence>
<feature type="chain" id="PRO_5040284770" description="Cyclin-dependent protein kinase regulator pho80" evidence="1">
    <location>
        <begin position="19"/>
        <end position="194"/>
    </location>
</feature>
<dbReference type="AlphaFoldDB" id="A0A9P7Q991"/>
<dbReference type="Proteomes" id="UP000732380">
    <property type="component" value="Unassembled WGS sequence"/>
</dbReference>
<reference evidence="2 3" key="1">
    <citation type="journal article" date="2020" name="bioRxiv">
        <title>Whole genome comparisons of ergot fungi reveals the divergence and evolution of species within the genus Claviceps are the result of varying mechanisms driving genome evolution and host range expansion.</title>
        <authorList>
            <person name="Wyka S.A."/>
            <person name="Mondo S.J."/>
            <person name="Liu M."/>
            <person name="Dettman J."/>
            <person name="Nalam V."/>
            <person name="Broders K.D."/>
        </authorList>
    </citation>
    <scope>NUCLEOTIDE SEQUENCE [LARGE SCALE GENOMIC DNA]</scope>
    <source>
        <strain evidence="2 3">LM576</strain>
    </source>
</reference>
<evidence type="ECO:0000256" key="1">
    <source>
        <dbReference type="SAM" id="SignalP"/>
    </source>
</evidence>
<organism evidence="2 3">
    <name type="scientific">Claviceps humidiphila</name>
    <dbReference type="NCBI Taxonomy" id="1294629"/>
    <lineage>
        <taxon>Eukaryota</taxon>
        <taxon>Fungi</taxon>
        <taxon>Dikarya</taxon>
        <taxon>Ascomycota</taxon>
        <taxon>Pezizomycotina</taxon>
        <taxon>Sordariomycetes</taxon>
        <taxon>Hypocreomycetidae</taxon>
        <taxon>Hypocreales</taxon>
        <taxon>Clavicipitaceae</taxon>
        <taxon>Claviceps</taxon>
    </lineage>
</organism>
<evidence type="ECO:0000313" key="2">
    <source>
        <dbReference type="EMBL" id="KAG6122700.1"/>
    </source>
</evidence>
<dbReference type="PANTHER" id="PTHR39219">
    <property type="entry name" value="ER MEMBRANE PROTEIN COMPLEX SUBUNIT 10"/>
    <property type="match status" value="1"/>
</dbReference>
<gene>
    <name evidence="2" type="ORF">E4U13_001519</name>
</gene>
<dbReference type="PANTHER" id="PTHR39219:SF1">
    <property type="entry name" value="ER MEMBRANE PROTEIN COMPLEX SUBUNIT 10"/>
    <property type="match status" value="1"/>
</dbReference>
<accession>A0A9P7Q991</accession>
<proteinExistence type="predicted"/>
<keyword evidence="1" id="KW-0732">Signal</keyword>
<feature type="signal peptide" evidence="1">
    <location>
        <begin position="1"/>
        <end position="18"/>
    </location>
</feature>
<protein>
    <recommendedName>
        <fullName evidence="4">Cyclin-dependent protein kinase regulator pho80</fullName>
    </recommendedName>
</protein>